<protein>
    <submittedName>
        <fullName evidence="2">Transposase family Tnp2 protein</fullName>
    </submittedName>
</protein>
<feature type="region of interest" description="Disordered" evidence="1">
    <location>
        <begin position="1"/>
        <end position="28"/>
    </location>
</feature>
<name>A0A8H8NNY9_9AGAM</name>
<accession>A0A8H8NNY9</accession>
<evidence type="ECO:0000313" key="3">
    <source>
        <dbReference type="Proteomes" id="UP000650533"/>
    </source>
</evidence>
<proteinExistence type="predicted"/>
<dbReference type="Proteomes" id="UP000650533">
    <property type="component" value="Chromosome 2"/>
</dbReference>
<organism evidence="2 3">
    <name type="scientific">Rhizoctonia solani</name>
    <dbReference type="NCBI Taxonomy" id="456999"/>
    <lineage>
        <taxon>Eukaryota</taxon>
        <taxon>Fungi</taxon>
        <taxon>Dikarya</taxon>
        <taxon>Basidiomycota</taxon>
        <taxon>Agaricomycotina</taxon>
        <taxon>Agaricomycetes</taxon>
        <taxon>Cantharellales</taxon>
        <taxon>Ceratobasidiaceae</taxon>
        <taxon>Rhizoctonia</taxon>
    </lineage>
</organism>
<dbReference type="RefSeq" id="XP_043176892.1">
    <property type="nucleotide sequence ID" value="XM_043324473.1"/>
</dbReference>
<dbReference type="EMBL" id="CP059659">
    <property type="protein sequence ID" value="QRW16655.1"/>
    <property type="molecule type" value="Genomic_DNA"/>
</dbReference>
<dbReference type="GeneID" id="67026936"/>
<evidence type="ECO:0000256" key="1">
    <source>
        <dbReference type="SAM" id="MobiDB-lite"/>
    </source>
</evidence>
<evidence type="ECO:0000313" key="2">
    <source>
        <dbReference type="EMBL" id="QRW16655.1"/>
    </source>
</evidence>
<reference evidence="2" key="1">
    <citation type="submission" date="2020-05" db="EMBL/GenBank/DDBJ databases">
        <title>Evolutionary and genomic comparisons of hybrid uninucleate and nonhybrid Rhizoctonia fungi.</title>
        <authorList>
            <person name="Li C."/>
            <person name="Chen X."/>
        </authorList>
    </citation>
    <scope>NUCLEOTIDE SEQUENCE</scope>
    <source>
        <strain evidence="2">AG-1 IA</strain>
    </source>
</reference>
<gene>
    <name evidence="2" type="ORF">RhiXN_04656</name>
</gene>
<sequence>MPAQQPVQRRNSGQKLRTQPETNRPDKLDDISIETLHDHLGGFDLLTYGLSAEDVMDAEDIVEAVVEAHTLLEVEDIHNLSSFDLYVRYKPTEELFAELIRCYQPIDSAQGARIPSIKRLRSLARTLSGFTPKRHHCCVNSCVAFIGYLGDMTTCPVCHEGRLDSSGKPWNIFTTIPLIPQLRALFACPITAEKMRHRHTYSNNKGTMADISTLFAILSYATSLSRLTASQCRIDTFKRSTRLHLELLWTVLAPSNAEPTPVGLS</sequence>
<feature type="compositionally biased region" description="Polar residues" evidence="1">
    <location>
        <begin position="1"/>
        <end position="22"/>
    </location>
</feature>
<dbReference type="KEGG" id="rsx:RhiXN_04656"/>
<dbReference type="AlphaFoldDB" id="A0A8H8NNY9"/>